<evidence type="ECO:0000256" key="1">
    <source>
        <dbReference type="ARBA" id="ARBA00006964"/>
    </source>
</evidence>
<dbReference type="Gene3D" id="3.40.1390.30">
    <property type="entry name" value="NIF3 (NGG1p interacting factor 3)-like"/>
    <property type="match status" value="2"/>
</dbReference>
<dbReference type="InParanoid" id="Q8EUT6"/>
<gene>
    <name evidence="5" type="ordered locus">MYPE8340</name>
</gene>
<feature type="binding site" evidence="4">
    <location>
        <position position="226"/>
    </location>
    <ligand>
        <name>a divalent metal cation</name>
        <dbReference type="ChEBI" id="CHEBI:60240"/>
        <label>1</label>
    </ligand>
</feature>
<name>Q8EUT6_MALP2</name>
<feature type="binding site" evidence="4">
    <location>
        <position position="64"/>
    </location>
    <ligand>
        <name>a divalent metal cation</name>
        <dbReference type="ChEBI" id="CHEBI:60240"/>
        <label>2</label>
    </ligand>
</feature>
<accession>Q8EUT6</accession>
<protein>
    <recommendedName>
        <fullName evidence="2">GTP cyclohydrolase 1 type 2 homolog</fullName>
    </recommendedName>
</protein>
<sequence length="253" mass="29409">MTVKDFYYLLDSIYKIDSQDEWDNSGIYEFGSDNVLINPILSLDINLDVVDYAIENNSNLILSHHPVFIDPLDQKKKHIKSIFQKLEEHNISVISLHTCFDKNPKGTTYQIIKRLKGFNISRSKKSPYLFFGVSNSKLTLADLVKKIKNNLEIEYVNVLSSKLDKNNNKPKHIKIAAVGGSGSSEIETIIKKDKIDFFITSEVKWHLWNKNSQDYFTILEIPHSVEKVFIKTIKEKFKNIEFLEFYPNKIEML</sequence>
<dbReference type="PANTHER" id="PTHR13799">
    <property type="entry name" value="NGG1 INTERACTING FACTOR 3"/>
    <property type="match status" value="1"/>
</dbReference>
<dbReference type="FunCoup" id="Q8EUT6">
    <property type="interactions" value="120"/>
</dbReference>
<evidence type="ECO:0000313" key="6">
    <source>
        <dbReference type="Proteomes" id="UP000002522"/>
    </source>
</evidence>
<feature type="binding site" evidence="4">
    <location>
        <position position="65"/>
    </location>
    <ligand>
        <name>a divalent metal cation</name>
        <dbReference type="ChEBI" id="CHEBI:60240"/>
        <label>1</label>
    </ligand>
</feature>
<dbReference type="Proteomes" id="UP000002522">
    <property type="component" value="Chromosome"/>
</dbReference>
<evidence type="ECO:0000256" key="4">
    <source>
        <dbReference type="PIRSR" id="PIRSR602678-1"/>
    </source>
</evidence>
<dbReference type="STRING" id="272633.gene:10731956"/>
<reference evidence="5 6" key="1">
    <citation type="journal article" date="2002" name="Nucleic Acids Res.">
        <title>The complete genomic sequence of Mycoplasma penetrans, an intracellular bacterial pathogen in humans.</title>
        <authorList>
            <person name="Sasaki Y."/>
            <person name="Ishikawa J."/>
            <person name="Yamashita A."/>
            <person name="Oshima K."/>
            <person name="Kenri T."/>
            <person name="Furuya K."/>
            <person name="Yoshino C."/>
            <person name="Horino A."/>
            <person name="Shiba T."/>
            <person name="Sasaki T."/>
            <person name="Hattori M."/>
        </authorList>
    </citation>
    <scope>NUCLEOTIDE SEQUENCE [LARGE SCALE GENOMIC DNA]</scope>
    <source>
        <strain evidence="5 6">HF-2</strain>
    </source>
</reference>
<dbReference type="FunFam" id="3.40.1390.30:FF:000001">
    <property type="entry name" value="GTP cyclohydrolase 1 type 2"/>
    <property type="match status" value="1"/>
</dbReference>
<dbReference type="Pfam" id="PF01784">
    <property type="entry name" value="DUF34_NIF3"/>
    <property type="match status" value="1"/>
</dbReference>
<keyword evidence="3 4" id="KW-0479">Metal-binding</keyword>
<dbReference type="RefSeq" id="WP_011077655.1">
    <property type="nucleotide sequence ID" value="NC_004432.1"/>
</dbReference>
<dbReference type="InterPro" id="IPR036069">
    <property type="entry name" value="DUF34/NIF3_sf"/>
</dbReference>
<keyword evidence="6" id="KW-1185">Reference proteome</keyword>
<dbReference type="GO" id="GO:0005737">
    <property type="term" value="C:cytoplasm"/>
    <property type="evidence" value="ECO:0007669"/>
    <property type="project" value="TreeGrafter"/>
</dbReference>
<dbReference type="PANTHER" id="PTHR13799:SF14">
    <property type="entry name" value="GTP CYCLOHYDROLASE 1 TYPE 2 HOMOLOG"/>
    <property type="match status" value="1"/>
</dbReference>
<comment type="similarity">
    <text evidence="1">Belongs to the GTP cyclohydrolase I type 2/NIF3 family.</text>
</comment>
<dbReference type="InterPro" id="IPR002678">
    <property type="entry name" value="DUF34/NIF3"/>
</dbReference>
<organism evidence="5 6">
    <name type="scientific">Malacoplasma penetrans (strain HF-2)</name>
    <name type="common">Mycoplasma penetrans</name>
    <dbReference type="NCBI Taxonomy" id="272633"/>
    <lineage>
        <taxon>Bacteria</taxon>
        <taxon>Bacillati</taxon>
        <taxon>Mycoplasmatota</taxon>
        <taxon>Mycoplasmoidales</taxon>
        <taxon>Mycoplasmoidaceae</taxon>
        <taxon>Malacoplasma</taxon>
    </lineage>
</organism>
<dbReference type="KEGG" id="mpe:MYPE8340"/>
<proteinExistence type="inferred from homology"/>
<feature type="binding site" evidence="4">
    <location>
        <position position="101"/>
    </location>
    <ligand>
        <name>a divalent metal cation</name>
        <dbReference type="ChEBI" id="CHEBI:60240"/>
        <label>1</label>
    </ligand>
</feature>
<feature type="binding site" evidence="4">
    <location>
        <position position="223"/>
    </location>
    <ligand>
        <name>a divalent metal cation</name>
        <dbReference type="ChEBI" id="CHEBI:60240"/>
        <label>1</label>
    </ligand>
</feature>
<dbReference type="eggNOG" id="COG0327">
    <property type="taxonomic scope" value="Bacteria"/>
</dbReference>
<dbReference type="HOGENOM" id="CLU_037423_2_1_14"/>
<dbReference type="GO" id="GO:0046872">
    <property type="term" value="F:metal ion binding"/>
    <property type="evidence" value="ECO:0007669"/>
    <property type="project" value="UniProtKB-KW"/>
</dbReference>
<evidence type="ECO:0000313" key="5">
    <source>
        <dbReference type="EMBL" id="BAC44626.1"/>
    </source>
</evidence>
<dbReference type="SUPFAM" id="SSF102705">
    <property type="entry name" value="NIF3 (NGG1p interacting factor 3)-like"/>
    <property type="match status" value="1"/>
</dbReference>
<evidence type="ECO:0000256" key="2">
    <source>
        <dbReference type="ARBA" id="ARBA00022112"/>
    </source>
</evidence>
<dbReference type="EMBL" id="BA000026">
    <property type="protein sequence ID" value="BAC44626.1"/>
    <property type="molecule type" value="Genomic_DNA"/>
</dbReference>
<evidence type="ECO:0000256" key="3">
    <source>
        <dbReference type="ARBA" id="ARBA00022723"/>
    </source>
</evidence>
<dbReference type="AlphaFoldDB" id="Q8EUT6"/>